<proteinExistence type="predicted"/>
<sequence>MAETVFDSDIQQMSRPQTAADPRPVCHHAGPIYSNKVSSGLQLKPTSSLFSESENADDADRLLWAEFSSKEPAEVVCLSDSEEDSGPRQRLTEPREDCVETPLCPSPPESPVQKRSRKVQQKTNEINRRLQAASSILSPKSGPSPASCTPPSVEEEDDDIIILEPRGALQRPASSGPACKMSLKVRCRTEIHRVPVLPSTPLGEVLGHLSGILKVPPPQLLLLREEEELPPHLTVDELRLGIADIIDCVVMATEQQSGSITVRLQSRDRGSSQSFSVLRDAPLASIFSQYLSGVKAAARSKARFQFDGTRVTGEQTAAQLDMEDGDIVEVWI</sequence>
<keyword evidence="2" id="KW-0539">Nucleus</keyword>
<organism evidence="7 8">
    <name type="scientific">Oryzias javanicus</name>
    <name type="common">Javanese ricefish</name>
    <name type="synonym">Aplocheilus javanicus</name>
    <dbReference type="NCBI Taxonomy" id="123683"/>
    <lineage>
        <taxon>Eukaryota</taxon>
        <taxon>Metazoa</taxon>
        <taxon>Chordata</taxon>
        <taxon>Craniata</taxon>
        <taxon>Vertebrata</taxon>
        <taxon>Euteleostomi</taxon>
        <taxon>Actinopterygii</taxon>
        <taxon>Neopterygii</taxon>
        <taxon>Teleostei</taxon>
        <taxon>Neoteleostei</taxon>
        <taxon>Acanthomorphata</taxon>
        <taxon>Ovalentaria</taxon>
        <taxon>Atherinomorphae</taxon>
        <taxon>Beloniformes</taxon>
        <taxon>Adrianichthyidae</taxon>
        <taxon>Oryziinae</taxon>
        <taxon>Oryzias</taxon>
    </lineage>
</organism>
<dbReference type="GO" id="GO:0045944">
    <property type="term" value="P:positive regulation of transcription by RNA polymerase II"/>
    <property type="evidence" value="ECO:0007669"/>
    <property type="project" value="TreeGrafter"/>
</dbReference>
<evidence type="ECO:0000256" key="3">
    <source>
        <dbReference type="ARBA" id="ARBA00039921"/>
    </source>
</evidence>
<evidence type="ECO:0000256" key="4">
    <source>
        <dbReference type="ARBA" id="ARBA00042764"/>
    </source>
</evidence>
<dbReference type="InterPro" id="IPR029071">
    <property type="entry name" value="Ubiquitin-like_domsf"/>
</dbReference>
<dbReference type="InterPro" id="IPR022617">
    <property type="entry name" value="Rad60/SUMO-like_dom"/>
</dbReference>
<comment type="subcellular location">
    <subcellularLocation>
        <location evidence="1">Nucleus</location>
    </subcellularLocation>
</comment>
<dbReference type="Proteomes" id="UP000283210">
    <property type="component" value="Chromosome 8"/>
</dbReference>
<protein>
    <recommendedName>
        <fullName evidence="3">NFATC2-interacting protein</fullName>
    </recommendedName>
    <alternativeName>
        <fullName evidence="4">Nuclear factor of activated T-cells, cytoplasmic 2-interacting protein</fullName>
    </alternativeName>
</protein>
<dbReference type="GO" id="GO:0005634">
    <property type="term" value="C:nucleus"/>
    <property type="evidence" value="ECO:0007669"/>
    <property type="project" value="UniProtKB-SubCell"/>
</dbReference>
<dbReference type="Gene3D" id="3.10.20.90">
    <property type="entry name" value="Phosphatidylinositol 3-kinase Catalytic Subunit, Chain A, domain 1"/>
    <property type="match status" value="2"/>
</dbReference>
<evidence type="ECO:0000259" key="6">
    <source>
        <dbReference type="Pfam" id="PF11976"/>
    </source>
</evidence>
<name>A0A3S2M8J3_ORYJA</name>
<feature type="region of interest" description="Disordered" evidence="5">
    <location>
        <begin position="1"/>
        <end position="41"/>
    </location>
</feature>
<dbReference type="EMBL" id="CM012444">
    <property type="protein sequence ID" value="RVE70082.1"/>
    <property type="molecule type" value="Genomic_DNA"/>
</dbReference>
<accession>A0A3S2M8J3</accession>
<feature type="domain" description="Rad60/SUMO-like" evidence="6">
    <location>
        <begin position="272"/>
        <end position="332"/>
    </location>
</feature>
<dbReference type="Pfam" id="PF11976">
    <property type="entry name" value="Rad60-SLD"/>
    <property type="match status" value="1"/>
</dbReference>
<evidence type="ECO:0000256" key="5">
    <source>
        <dbReference type="SAM" id="MobiDB-lite"/>
    </source>
</evidence>
<evidence type="ECO:0000256" key="1">
    <source>
        <dbReference type="ARBA" id="ARBA00004123"/>
    </source>
</evidence>
<evidence type="ECO:0000256" key="2">
    <source>
        <dbReference type="ARBA" id="ARBA00023242"/>
    </source>
</evidence>
<dbReference type="PANTHER" id="PTHR47187">
    <property type="entry name" value="NFATC2-INTERACTING PROTEIN"/>
    <property type="match status" value="1"/>
</dbReference>
<feature type="region of interest" description="Disordered" evidence="5">
    <location>
        <begin position="73"/>
        <end position="154"/>
    </location>
</feature>
<feature type="compositionally biased region" description="Basic and acidic residues" evidence="5">
    <location>
        <begin position="85"/>
        <end position="98"/>
    </location>
</feature>
<reference evidence="7 8" key="1">
    <citation type="submission" date="2018-11" db="EMBL/GenBank/DDBJ databases">
        <authorList>
            <person name="Lopez-Roques C."/>
            <person name="Donnadieu C."/>
            <person name="Bouchez O."/>
            <person name="Klopp C."/>
            <person name="Cabau C."/>
            <person name="Zahm M."/>
        </authorList>
    </citation>
    <scope>NUCLEOTIDE SEQUENCE [LARGE SCALE GENOMIC DNA]</scope>
    <source>
        <strain evidence="7">RS831</strain>
        <tissue evidence="7">Whole body</tissue>
    </source>
</reference>
<evidence type="ECO:0000313" key="8">
    <source>
        <dbReference type="Proteomes" id="UP000283210"/>
    </source>
</evidence>
<reference evidence="7 8" key="2">
    <citation type="submission" date="2019-01" db="EMBL/GenBank/DDBJ databases">
        <title>A chromosome length genome reference of the Java medaka (oryzias javanicus).</title>
        <authorList>
            <person name="Herpin A."/>
            <person name="Takehana Y."/>
            <person name="Naruse K."/>
            <person name="Ansai S."/>
            <person name="Kawaguchi M."/>
        </authorList>
    </citation>
    <scope>NUCLEOTIDE SEQUENCE [LARGE SCALE GENOMIC DNA]</scope>
    <source>
        <strain evidence="7">RS831</strain>
        <tissue evidence="7">Whole body</tissue>
    </source>
</reference>
<dbReference type="AlphaFoldDB" id="A0A3S2M8J3"/>
<evidence type="ECO:0000313" key="7">
    <source>
        <dbReference type="EMBL" id="RVE70082.1"/>
    </source>
</evidence>
<dbReference type="SUPFAM" id="SSF54236">
    <property type="entry name" value="Ubiquitin-like"/>
    <property type="match status" value="2"/>
</dbReference>
<dbReference type="OrthoDB" id="442921at2759"/>
<gene>
    <name evidence="7" type="ORF">OJAV_G00083950</name>
</gene>
<dbReference type="PANTHER" id="PTHR47187:SF1">
    <property type="entry name" value="NFATC2-INTERACTING PROTEIN"/>
    <property type="match status" value="1"/>
</dbReference>
<keyword evidence="8" id="KW-1185">Reference proteome</keyword>
<dbReference type="InterPro" id="IPR052324">
    <property type="entry name" value="NFATC2-Int_DNA_Repair"/>
</dbReference>